<accession>A0A7S7LCW2</accession>
<reference evidence="1 2" key="1">
    <citation type="journal article" date="2017" name="Genome Announc.">
        <title>Draft Genome Sequences of Four Alkaliphilic Bacteria Belonging to the Anaerobacillus Genus.</title>
        <authorList>
            <person name="Bassil N.M."/>
            <person name="Lloyd J.R."/>
        </authorList>
    </citation>
    <scope>NUCLEOTIDE SEQUENCE [LARGE SCALE GENOMIC DNA]</scope>
    <source>
        <strain evidence="1 2">NB2006</strain>
    </source>
</reference>
<dbReference type="Proteomes" id="UP000180175">
    <property type="component" value="Chromosome"/>
</dbReference>
<evidence type="ECO:0008006" key="3">
    <source>
        <dbReference type="Google" id="ProtNLM"/>
    </source>
</evidence>
<sequence length="175" mass="19465">MYPNYYEDPNYGYATHGDGGGYDYSHHIQPTHYQGTAQDERIFGGSWFPFPGGLFGPPGPPPGRPPGPGGPPWQPGPPPGPPGIPPGPGQQVGPPTGPPPAFTPQQQQVGVFAVDPGAIRGCLYRYTYVWLTNRQQFWFYPTFIGRRSISGYRWNGWMWVYFGTDLRRIESFQCT</sequence>
<protein>
    <recommendedName>
        <fullName evidence="3">Transporter</fullName>
    </recommendedName>
</protein>
<reference evidence="1 2" key="2">
    <citation type="journal article" date="2019" name="Int. J. Syst. Evol. Microbiol.">
        <title>Anaerobacillus isosaccharinicus sp. nov., an alkaliphilic bacterium which degrades isosaccharinic acid.</title>
        <authorList>
            <person name="Bassil N.M."/>
            <person name="Lloyd J.R."/>
        </authorList>
    </citation>
    <scope>NUCLEOTIDE SEQUENCE [LARGE SCALE GENOMIC DNA]</scope>
    <source>
        <strain evidence="1 2">NB2006</strain>
    </source>
</reference>
<dbReference type="AlphaFoldDB" id="A0A7S7LCW2"/>
<dbReference type="OrthoDB" id="2068061at2"/>
<evidence type="ECO:0000313" key="1">
    <source>
        <dbReference type="EMBL" id="QOY38687.2"/>
    </source>
</evidence>
<evidence type="ECO:0000313" key="2">
    <source>
        <dbReference type="Proteomes" id="UP000180175"/>
    </source>
</evidence>
<keyword evidence="2" id="KW-1185">Reference proteome</keyword>
<proteinExistence type="predicted"/>
<name>A0A7S7LCW2_9BACI</name>
<dbReference type="KEGG" id="aia:AWH56_019835"/>
<gene>
    <name evidence="1" type="ORF">AWH56_019835</name>
</gene>
<dbReference type="EMBL" id="CP063356">
    <property type="protein sequence ID" value="QOY38687.2"/>
    <property type="molecule type" value="Genomic_DNA"/>
</dbReference>
<organism evidence="1 2">
    <name type="scientific">Anaerobacillus isosaccharinicus</name>
    <dbReference type="NCBI Taxonomy" id="1532552"/>
    <lineage>
        <taxon>Bacteria</taxon>
        <taxon>Bacillati</taxon>
        <taxon>Bacillota</taxon>
        <taxon>Bacilli</taxon>
        <taxon>Bacillales</taxon>
        <taxon>Bacillaceae</taxon>
        <taxon>Anaerobacillus</taxon>
    </lineage>
</organism>